<evidence type="ECO:0000256" key="7">
    <source>
        <dbReference type="ARBA" id="ARBA00023278"/>
    </source>
</evidence>
<proteinExistence type="inferred from homology"/>
<dbReference type="PANTHER" id="PTHR33348">
    <property type="entry name" value="PRECURSOR OF CEP5"/>
    <property type="match status" value="1"/>
</dbReference>
<keyword evidence="4" id="KW-0964">Secreted</keyword>
<evidence type="ECO:0000256" key="8">
    <source>
        <dbReference type="SAM" id="SignalP"/>
    </source>
</evidence>
<dbReference type="GO" id="GO:0005179">
    <property type="term" value="F:hormone activity"/>
    <property type="evidence" value="ECO:0000318"/>
    <property type="project" value="GO_Central"/>
</dbReference>
<keyword evidence="5" id="KW-0372">Hormone</keyword>
<evidence type="ECO:0000256" key="1">
    <source>
        <dbReference type="ARBA" id="ARBA00004271"/>
    </source>
</evidence>
<keyword evidence="7" id="KW-0379">Hydroxylation</keyword>
<reference evidence="9 10" key="1">
    <citation type="submission" date="2014-04" db="EMBL/GenBank/DDBJ databases">
        <authorList>
            <consortium name="International Citrus Genome Consortium"/>
            <person name="Gmitter F."/>
            <person name="Chen C."/>
            <person name="Farmerie W."/>
            <person name="Harkins T."/>
            <person name="Desany B."/>
            <person name="Mohiuddin M."/>
            <person name="Kodira C."/>
            <person name="Borodovsky M."/>
            <person name="Lomsadze A."/>
            <person name="Burns P."/>
            <person name="Jenkins J."/>
            <person name="Prochnik S."/>
            <person name="Shu S."/>
            <person name="Chapman J."/>
            <person name="Pitluck S."/>
            <person name="Schmutz J."/>
            <person name="Rokhsar D."/>
        </authorList>
    </citation>
    <scope>NUCLEOTIDE SEQUENCE</scope>
</reference>
<dbReference type="Proteomes" id="UP000027120">
    <property type="component" value="Unassembled WGS sequence"/>
</dbReference>
<feature type="signal peptide" evidence="8">
    <location>
        <begin position="1"/>
        <end position="25"/>
    </location>
</feature>
<evidence type="ECO:0000256" key="6">
    <source>
        <dbReference type="ARBA" id="ARBA00022729"/>
    </source>
</evidence>
<dbReference type="AlphaFoldDB" id="A0A067GI40"/>
<dbReference type="GO" id="GO:1902025">
    <property type="term" value="P:nitrate import"/>
    <property type="evidence" value="ECO:0000318"/>
    <property type="project" value="GO_Central"/>
</dbReference>
<dbReference type="InterPro" id="IPR033250">
    <property type="entry name" value="CEP"/>
</dbReference>
<keyword evidence="10" id="KW-1185">Reference proteome</keyword>
<dbReference type="GO" id="GO:1901371">
    <property type="term" value="P:regulation of leaf morphogenesis"/>
    <property type="evidence" value="ECO:0000318"/>
    <property type="project" value="GO_Central"/>
</dbReference>
<evidence type="ECO:0000256" key="4">
    <source>
        <dbReference type="ARBA" id="ARBA00022525"/>
    </source>
</evidence>
<evidence type="ECO:0000256" key="2">
    <source>
        <dbReference type="ARBA" id="ARBA00008963"/>
    </source>
</evidence>
<dbReference type="GO" id="GO:0048364">
    <property type="term" value="P:root development"/>
    <property type="evidence" value="ECO:0007669"/>
    <property type="project" value="InterPro"/>
</dbReference>
<keyword evidence="6 8" id="KW-0732">Signal</keyword>
<dbReference type="GO" id="GO:0005576">
    <property type="term" value="C:extracellular region"/>
    <property type="evidence" value="ECO:0000318"/>
    <property type="project" value="GO_Central"/>
</dbReference>
<name>A0A067GI40_CITSI</name>
<accession>A0A067GI40</accession>
<evidence type="ECO:0000256" key="3">
    <source>
        <dbReference type="ARBA" id="ARBA00022523"/>
    </source>
</evidence>
<dbReference type="EMBL" id="KK784878">
    <property type="protein sequence ID" value="KDO79289.1"/>
    <property type="molecule type" value="Genomic_DNA"/>
</dbReference>
<dbReference type="GO" id="GO:0048046">
    <property type="term" value="C:apoplast"/>
    <property type="evidence" value="ECO:0007669"/>
    <property type="project" value="UniProtKB-SubCell"/>
</dbReference>
<evidence type="ECO:0000313" key="10">
    <source>
        <dbReference type="Proteomes" id="UP000027120"/>
    </source>
</evidence>
<evidence type="ECO:0000256" key="5">
    <source>
        <dbReference type="ARBA" id="ARBA00022702"/>
    </source>
</evidence>
<protein>
    <submittedName>
        <fullName evidence="9">Uncharacterized protein</fullName>
    </submittedName>
</protein>
<sequence>MANVSCTCLFFILMIFSHELCDVEGRNLKISKSLKCAKCLLSPDGQSKFKPIARDTNNHDASPSLLHHGTKTTEGFVDAFRPTTPGHSPGVGH</sequence>
<comment type="similarity">
    <text evidence="2">Belongs to the C-terminally encoded plant signaling peptide (CEP) family.</text>
</comment>
<comment type="subcellular location">
    <subcellularLocation>
        <location evidence="1">Secreted</location>
        <location evidence="1">Extracellular space</location>
        <location evidence="1">Apoplast</location>
    </subcellularLocation>
</comment>
<dbReference type="GO" id="GO:2000280">
    <property type="term" value="P:regulation of root development"/>
    <property type="evidence" value="ECO:0000318"/>
    <property type="project" value="GO_Central"/>
</dbReference>
<evidence type="ECO:0000313" key="9">
    <source>
        <dbReference type="EMBL" id="KDO79289.1"/>
    </source>
</evidence>
<feature type="chain" id="PRO_5001641115" evidence="8">
    <location>
        <begin position="26"/>
        <end position="93"/>
    </location>
</feature>
<organism evidence="9 10">
    <name type="scientific">Citrus sinensis</name>
    <name type="common">Sweet orange</name>
    <name type="synonym">Citrus aurantium var. sinensis</name>
    <dbReference type="NCBI Taxonomy" id="2711"/>
    <lineage>
        <taxon>Eukaryota</taxon>
        <taxon>Viridiplantae</taxon>
        <taxon>Streptophyta</taxon>
        <taxon>Embryophyta</taxon>
        <taxon>Tracheophyta</taxon>
        <taxon>Spermatophyta</taxon>
        <taxon>Magnoliopsida</taxon>
        <taxon>eudicotyledons</taxon>
        <taxon>Gunneridae</taxon>
        <taxon>Pentapetalae</taxon>
        <taxon>rosids</taxon>
        <taxon>malvids</taxon>
        <taxon>Sapindales</taxon>
        <taxon>Rutaceae</taxon>
        <taxon>Aurantioideae</taxon>
        <taxon>Citrus</taxon>
    </lineage>
</organism>
<gene>
    <name evidence="9" type="ORF">CISIN_1g045305mg</name>
</gene>
<dbReference type="PANTHER" id="PTHR33348:SF34">
    <property type="entry name" value="ENCODED PEPTIDE-RELATED"/>
    <property type="match status" value="1"/>
</dbReference>
<dbReference type="GO" id="GO:0006995">
    <property type="term" value="P:cellular response to nitrogen starvation"/>
    <property type="evidence" value="ECO:0007669"/>
    <property type="project" value="UniProtKB-ARBA"/>
</dbReference>
<keyword evidence="3" id="KW-0052">Apoplast</keyword>